<keyword evidence="12" id="KW-1185">Reference proteome</keyword>
<dbReference type="STRING" id="167539.Pro_0380"/>
<dbReference type="FunFam" id="3.90.550.10:FF:000079">
    <property type="entry name" value="Probable glycosyl transferase"/>
    <property type="match status" value="1"/>
</dbReference>
<evidence type="ECO:0000256" key="3">
    <source>
        <dbReference type="ARBA" id="ARBA00022676"/>
    </source>
</evidence>
<evidence type="ECO:0000256" key="5">
    <source>
        <dbReference type="ARBA" id="ARBA00022692"/>
    </source>
</evidence>
<evidence type="ECO:0000259" key="10">
    <source>
        <dbReference type="Pfam" id="PF00535"/>
    </source>
</evidence>
<organism evidence="11 12">
    <name type="scientific">Prochlorococcus marinus (strain SARG / CCMP1375 / SS120)</name>
    <dbReference type="NCBI Taxonomy" id="167539"/>
    <lineage>
        <taxon>Bacteria</taxon>
        <taxon>Bacillati</taxon>
        <taxon>Cyanobacteriota</taxon>
        <taxon>Cyanophyceae</taxon>
        <taxon>Synechococcales</taxon>
        <taxon>Prochlorococcaceae</taxon>
        <taxon>Prochlorococcus</taxon>
    </lineage>
</organism>
<evidence type="ECO:0000256" key="1">
    <source>
        <dbReference type="ARBA" id="ARBA00004651"/>
    </source>
</evidence>
<gene>
    <name evidence="11" type="primary">wcaA</name>
    <name evidence="11" type="ordered locus">Pro_0380</name>
</gene>
<feature type="transmembrane region" description="Helical" evidence="9">
    <location>
        <begin position="233"/>
        <end position="254"/>
    </location>
</feature>
<dbReference type="PANTHER" id="PTHR48090:SF1">
    <property type="entry name" value="PROPHAGE BACTOPRENOL GLUCOSYL TRANSFERASE HOMOLOG"/>
    <property type="match status" value="1"/>
</dbReference>
<keyword evidence="6 9" id="KW-1133">Transmembrane helix</keyword>
<comment type="similarity">
    <text evidence="8">Belongs to the glycosyltransferase 2 family. GtrB subfamily.</text>
</comment>
<evidence type="ECO:0000256" key="6">
    <source>
        <dbReference type="ARBA" id="ARBA00022989"/>
    </source>
</evidence>
<protein>
    <submittedName>
        <fullName evidence="11">Glycosyltransferase</fullName>
    </submittedName>
</protein>
<dbReference type="eggNOG" id="COG0463">
    <property type="taxonomic scope" value="Bacteria"/>
</dbReference>
<evidence type="ECO:0000256" key="8">
    <source>
        <dbReference type="ARBA" id="ARBA00038152"/>
    </source>
</evidence>
<evidence type="ECO:0000256" key="4">
    <source>
        <dbReference type="ARBA" id="ARBA00022679"/>
    </source>
</evidence>
<dbReference type="GO" id="GO:0016757">
    <property type="term" value="F:glycosyltransferase activity"/>
    <property type="evidence" value="ECO:0007669"/>
    <property type="project" value="UniProtKB-KW"/>
</dbReference>
<evidence type="ECO:0000313" key="12">
    <source>
        <dbReference type="Proteomes" id="UP000001420"/>
    </source>
</evidence>
<dbReference type="EMBL" id="AE017126">
    <property type="protein sequence ID" value="AAP99426.1"/>
    <property type="molecule type" value="Genomic_DNA"/>
</dbReference>
<dbReference type="Proteomes" id="UP000001420">
    <property type="component" value="Chromosome"/>
</dbReference>
<keyword evidence="5 9" id="KW-0812">Transmembrane</keyword>
<keyword evidence="4" id="KW-0808">Transferase</keyword>
<proteinExistence type="inferred from homology"/>
<dbReference type="InterPro" id="IPR001173">
    <property type="entry name" value="Glyco_trans_2-like"/>
</dbReference>
<evidence type="ECO:0000256" key="2">
    <source>
        <dbReference type="ARBA" id="ARBA00022475"/>
    </source>
</evidence>
<accession>Q7VDJ6</accession>
<evidence type="ECO:0000256" key="9">
    <source>
        <dbReference type="SAM" id="Phobius"/>
    </source>
</evidence>
<keyword evidence="3" id="KW-0328">Glycosyltransferase</keyword>
<feature type="transmembrane region" description="Helical" evidence="9">
    <location>
        <begin position="266"/>
        <end position="291"/>
    </location>
</feature>
<dbReference type="InterPro" id="IPR050256">
    <property type="entry name" value="Glycosyltransferase_2"/>
</dbReference>
<dbReference type="GO" id="GO:0005886">
    <property type="term" value="C:plasma membrane"/>
    <property type="evidence" value="ECO:0007669"/>
    <property type="project" value="UniProtKB-SubCell"/>
</dbReference>
<keyword evidence="2" id="KW-1003">Cell membrane</keyword>
<dbReference type="EnsemblBacteria" id="AAP99426">
    <property type="protein sequence ID" value="AAP99426"/>
    <property type="gene ID" value="Pro_0380"/>
</dbReference>
<dbReference type="AlphaFoldDB" id="Q7VDJ6"/>
<dbReference type="HOGENOM" id="CLU_033536_0_1_3"/>
<dbReference type="PANTHER" id="PTHR48090">
    <property type="entry name" value="UNDECAPRENYL-PHOSPHATE 4-DEOXY-4-FORMAMIDO-L-ARABINOSE TRANSFERASE-RELATED"/>
    <property type="match status" value="1"/>
</dbReference>
<comment type="subcellular location">
    <subcellularLocation>
        <location evidence="1">Cell membrane</location>
        <topology evidence="1">Multi-pass membrane protein</topology>
    </subcellularLocation>
</comment>
<reference evidence="11 12" key="1">
    <citation type="journal article" date="2003" name="Proc. Natl. Acad. Sci. U.S.A.">
        <title>Genome sequence of the cyanobacterium Prochlorococcus marinus SS120, a nearly minimal oxyphototrophic genome.</title>
        <authorList>
            <person name="Dufresne A."/>
            <person name="Salanoubat M."/>
            <person name="Partensky F."/>
            <person name="Artiguenave F."/>
            <person name="Axmann I.M."/>
            <person name="Barbe V."/>
            <person name="Duprat S."/>
            <person name="Galperin M.Y."/>
            <person name="Koonin E.V."/>
            <person name="Le Gall F."/>
            <person name="Makarova K.S."/>
            <person name="Ostrowski M."/>
            <person name="Oztas S."/>
            <person name="Robert C."/>
            <person name="Rogozin I.B."/>
            <person name="Scanlan D.J."/>
            <person name="Tandeau de Marsac N."/>
            <person name="Weissenbach J."/>
            <person name="Wincker P."/>
            <person name="Wolf Y.I."/>
            <person name="Hess W.R."/>
        </authorList>
    </citation>
    <scope>NUCLEOTIDE SEQUENCE [LARGE SCALE GENOMIC DNA]</scope>
    <source>
        <strain evidence="12">SARG / CCMP1375 / SS120</strain>
    </source>
</reference>
<evidence type="ECO:0000313" key="11">
    <source>
        <dbReference type="EMBL" id="AAP99426.1"/>
    </source>
</evidence>
<dbReference type="RefSeq" id="WP_011124535.1">
    <property type="nucleotide sequence ID" value="NC_005042.1"/>
</dbReference>
<dbReference type="Pfam" id="PF00535">
    <property type="entry name" value="Glycos_transf_2"/>
    <property type="match status" value="1"/>
</dbReference>
<dbReference type="PATRIC" id="fig|167539.5.peg.387"/>
<dbReference type="SUPFAM" id="SSF53448">
    <property type="entry name" value="Nucleotide-diphospho-sugar transferases"/>
    <property type="match status" value="1"/>
</dbReference>
<evidence type="ECO:0000256" key="7">
    <source>
        <dbReference type="ARBA" id="ARBA00023136"/>
    </source>
</evidence>
<feature type="domain" description="Glycosyltransferase 2-like" evidence="10">
    <location>
        <begin position="8"/>
        <end position="171"/>
    </location>
</feature>
<dbReference type="InterPro" id="IPR029044">
    <property type="entry name" value="Nucleotide-diphossugar_trans"/>
</dbReference>
<sequence>MKYNKLISWIIPCFNEQEVLEISIRRIIDFTAYSSHYDWEFIFVDDGSKDNTRDIIKSYNLQDDRVKLVGLSRNFGHQYAVQAGLNNAYGDAAIIIDADLQDPPEIAKEMISKWEKGFDVISGRRVERVSETFFKKISASCFYRILNLLTEIHIPLDTGDFRLIDRKVIDTLKQMPEKGRFIRGLVSWTGFKQTQIKYKREPRLAGKTKYSLKKMIVFALEGLTAFSSRPLRLATIFGLVCSFFSFLAILYVLYIRLFTFAWVPGWAGLAVAILFATGVQLISIGILGEYIGRIYDESKGRPMYIIDENLGFSKDKD</sequence>
<dbReference type="OrthoDB" id="9807778at2"/>
<keyword evidence="7 9" id="KW-0472">Membrane</keyword>
<name>Q7VDJ6_PROMA</name>
<dbReference type="KEGG" id="pma:Pro_0380"/>
<dbReference type="CAZy" id="GT2">
    <property type="family name" value="Glycosyltransferase Family 2"/>
</dbReference>
<dbReference type="CDD" id="cd04187">
    <property type="entry name" value="DPM1_like_bac"/>
    <property type="match status" value="1"/>
</dbReference>
<dbReference type="Gene3D" id="3.90.550.10">
    <property type="entry name" value="Spore Coat Polysaccharide Biosynthesis Protein SpsA, Chain A"/>
    <property type="match status" value="1"/>
</dbReference>